<sequence length="293" mass="33058">MMDQADRLRELVKKKTEKKNKAISKKTQLPRIITVTSGKGGVGKSNFVVSLSIYLQRNGNKVLIFDADMGMGNDDVIMGFLPKYNVYDVIFNDKKIEEVVTETQFGVKLLPAGNDVSKFEEVTHEQRTKFIDKLSILEDVDYIIIDTGAGINRSVLAFIACCEELIVVTTPEPTSLTDAYSLLKAVNYFKLKDDIELVVNRAANEEDGKHTYDKFSSVVRRFLNIKLNYLGNMSDDKKVSQSVRMQQPFLVKYPYAKVSLDLENIANKIMGHSGNKKGTTVQGLFRKLFNIFS</sequence>
<organism evidence="4 5">
    <name type="scientific">Clostridium fermenticellae</name>
    <dbReference type="NCBI Taxonomy" id="2068654"/>
    <lineage>
        <taxon>Bacteria</taxon>
        <taxon>Bacillati</taxon>
        <taxon>Bacillota</taxon>
        <taxon>Clostridia</taxon>
        <taxon>Eubacteriales</taxon>
        <taxon>Clostridiaceae</taxon>
        <taxon>Clostridium</taxon>
    </lineage>
</organism>
<feature type="domain" description="AAA" evidence="3">
    <location>
        <begin position="31"/>
        <end position="192"/>
    </location>
</feature>
<dbReference type="InterPro" id="IPR050625">
    <property type="entry name" value="ParA/MinD_ATPase"/>
</dbReference>
<reference evidence="4 5" key="1">
    <citation type="journal article" date="2019" name="Int. J. Syst. Evol. Microbiol.">
        <title>Clostridium fermenticellae sp. nov., isolated from the mud in a fermentation cellar for the production of the Chinese liquor, baijiu.</title>
        <authorList>
            <person name="Xu P.X."/>
            <person name="Chai L.J."/>
            <person name="Qiu T."/>
            <person name="Zhang X.J."/>
            <person name="Lu Z.M."/>
            <person name="Xiao C."/>
            <person name="Wang S.T."/>
            <person name="Shen C.H."/>
            <person name="Shi J.S."/>
            <person name="Xu Z.H."/>
        </authorList>
    </citation>
    <scope>NUCLEOTIDE SEQUENCE [LARGE SCALE GENOMIC DNA]</scope>
    <source>
        <strain evidence="4 5">JN500901</strain>
    </source>
</reference>
<name>A0A386H4M1_9CLOT</name>
<dbReference type="EMBL" id="CP032416">
    <property type="protein sequence ID" value="AYD40669.1"/>
    <property type="molecule type" value="Genomic_DNA"/>
</dbReference>
<dbReference type="RefSeq" id="WP_119972783.1">
    <property type="nucleotide sequence ID" value="NZ_CP032416.1"/>
</dbReference>
<dbReference type="GO" id="GO:0009898">
    <property type="term" value="C:cytoplasmic side of plasma membrane"/>
    <property type="evidence" value="ECO:0007669"/>
    <property type="project" value="TreeGrafter"/>
</dbReference>
<evidence type="ECO:0000256" key="2">
    <source>
        <dbReference type="ARBA" id="ARBA00022840"/>
    </source>
</evidence>
<protein>
    <submittedName>
        <fullName evidence="4">MinD/ParA family protein</fullName>
    </submittedName>
</protein>
<keyword evidence="5" id="KW-1185">Reference proteome</keyword>
<proteinExistence type="predicted"/>
<dbReference type="GO" id="GO:0005829">
    <property type="term" value="C:cytosol"/>
    <property type="evidence" value="ECO:0007669"/>
    <property type="project" value="TreeGrafter"/>
</dbReference>
<dbReference type="Proteomes" id="UP000266301">
    <property type="component" value="Chromosome"/>
</dbReference>
<dbReference type="OrthoDB" id="9816297at2"/>
<keyword evidence="1" id="KW-0547">Nucleotide-binding</keyword>
<dbReference type="PANTHER" id="PTHR43384:SF4">
    <property type="entry name" value="CELLULOSE BIOSYNTHESIS PROTEIN BCSQ-RELATED"/>
    <property type="match status" value="1"/>
</dbReference>
<evidence type="ECO:0000313" key="4">
    <source>
        <dbReference type="EMBL" id="AYD40669.1"/>
    </source>
</evidence>
<dbReference type="CDD" id="cd02038">
    <property type="entry name" value="FlhG-like"/>
    <property type="match status" value="1"/>
</dbReference>
<dbReference type="InterPro" id="IPR025669">
    <property type="entry name" value="AAA_dom"/>
</dbReference>
<evidence type="ECO:0000259" key="3">
    <source>
        <dbReference type="Pfam" id="PF13614"/>
    </source>
</evidence>
<dbReference type="GO" id="GO:0051782">
    <property type="term" value="P:negative regulation of cell division"/>
    <property type="evidence" value="ECO:0007669"/>
    <property type="project" value="TreeGrafter"/>
</dbReference>
<dbReference type="InterPro" id="IPR033875">
    <property type="entry name" value="FlhG"/>
</dbReference>
<dbReference type="InterPro" id="IPR025501">
    <property type="entry name" value="MinD_FleN"/>
</dbReference>
<dbReference type="AlphaFoldDB" id="A0A386H4M1"/>
<gene>
    <name evidence="4" type="ORF">D4Z93_09050</name>
</gene>
<accession>A0A386H4M1</accession>
<dbReference type="SUPFAM" id="SSF52540">
    <property type="entry name" value="P-loop containing nucleoside triphosphate hydrolases"/>
    <property type="match status" value="1"/>
</dbReference>
<keyword evidence="2" id="KW-0067">ATP-binding</keyword>
<dbReference type="PANTHER" id="PTHR43384">
    <property type="entry name" value="SEPTUM SITE-DETERMINING PROTEIN MIND HOMOLOG, CHLOROPLASTIC-RELATED"/>
    <property type="match status" value="1"/>
</dbReference>
<dbReference type="KEGG" id="cfer:D4Z93_09050"/>
<evidence type="ECO:0000313" key="5">
    <source>
        <dbReference type="Proteomes" id="UP000266301"/>
    </source>
</evidence>
<dbReference type="GO" id="GO:0016887">
    <property type="term" value="F:ATP hydrolysis activity"/>
    <property type="evidence" value="ECO:0007669"/>
    <property type="project" value="TreeGrafter"/>
</dbReference>
<dbReference type="PIRSF" id="PIRSF003092">
    <property type="entry name" value="MinD"/>
    <property type="match status" value="1"/>
</dbReference>
<dbReference type="GO" id="GO:0005524">
    <property type="term" value="F:ATP binding"/>
    <property type="evidence" value="ECO:0007669"/>
    <property type="project" value="UniProtKB-KW"/>
</dbReference>
<dbReference type="Pfam" id="PF13614">
    <property type="entry name" value="AAA_31"/>
    <property type="match status" value="1"/>
</dbReference>
<dbReference type="InterPro" id="IPR027417">
    <property type="entry name" value="P-loop_NTPase"/>
</dbReference>
<evidence type="ECO:0000256" key="1">
    <source>
        <dbReference type="ARBA" id="ARBA00022741"/>
    </source>
</evidence>
<dbReference type="Gene3D" id="3.40.50.300">
    <property type="entry name" value="P-loop containing nucleotide triphosphate hydrolases"/>
    <property type="match status" value="1"/>
</dbReference>